<dbReference type="PANTHER" id="PTHR45982">
    <property type="entry name" value="REGULATOR OF CHROMOSOME CONDENSATION"/>
    <property type="match status" value="1"/>
</dbReference>
<feature type="repeat" description="RCC1" evidence="3">
    <location>
        <begin position="175"/>
        <end position="230"/>
    </location>
</feature>
<gene>
    <name evidence="6" type="ORF">P175DRAFT_0508365</name>
</gene>
<dbReference type="InterPro" id="IPR000408">
    <property type="entry name" value="Reg_chr_condens"/>
</dbReference>
<dbReference type="GeneID" id="63815225"/>
<dbReference type="InterPro" id="IPR009091">
    <property type="entry name" value="RCC1/BLIP-II"/>
</dbReference>
<feature type="repeat" description="RCC1" evidence="3">
    <location>
        <begin position="122"/>
        <end position="174"/>
    </location>
</feature>
<dbReference type="PROSITE" id="PS00626">
    <property type="entry name" value="RCC1_2"/>
    <property type="match status" value="2"/>
</dbReference>
<comment type="caution">
    <text evidence="6">The sequence shown here is derived from an EMBL/GenBank/DDBJ whole genome shotgun (WGS) entry which is preliminary data.</text>
</comment>
<dbReference type="SUPFAM" id="SSF50985">
    <property type="entry name" value="RCC1/BLIP-II"/>
    <property type="match status" value="1"/>
</dbReference>
<dbReference type="PANTHER" id="PTHR45982:SF1">
    <property type="entry name" value="REGULATOR OF CHROMOSOME CONDENSATION"/>
    <property type="match status" value="1"/>
</dbReference>
<feature type="region of interest" description="Disordered" evidence="4">
    <location>
        <begin position="70"/>
        <end position="95"/>
    </location>
</feature>
<dbReference type="RefSeq" id="XP_040752776.1">
    <property type="nucleotide sequence ID" value="XM_040898343.1"/>
</dbReference>
<dbReference type="Gene3D" id="2.130.10.30">
    <property type="entry name" value="Regulator of chromosome condensation 1/beta-lactamase-inhibitor protein II"/>
    <property type="match status" value="1"/>
</dbReference>
<evidence type="ECO:0000259" key="5">
    <source>
        <dbReference type="Pfam" id="PF25390"/>
    </source>
</evidence>
<feature type="compositionally biased region" description="Basic and acidic residues" evidence="4">
    <location>
        <begin position="71"/>
        <end position="81"/>
    </location>
</feature>
<accession>A0A2T5LYL9</accession>
<dbReference type="InterPro" id="IPR051553">
    <property type="entry name" value="Ran_GTPase-activating"/>
</dbReference>
<evidence type="ECO:0000256" key="1">
    <source>
        <dbReference type="ARBA" id="ARBA00022658"/>
    </source>
</evidence>
<dbReference type="PROSITE" id="PS50012">
    <property type="entry name" value="RCC1_3"/>
    <property type="match status" value="6"/>
</dbReference>
<feature type="repeat" description="RCC1" evidence="3">
    <location>
        <begin position="231"/>
        <end position="296"/>
    </location>
</feature>
<dbReference type="AlphaFoldDB" id="A0A2T5LYL9"/>
<dbReference type="VEuPathDB" id="FungiDB:P175DRAFT_0508365"/>
<dbReference type="EMBL" id="MSFN02000003">
    <property type="protein sequence ID" value="PTU21384.1"/>
    <property type="molecule type" value="Genomic_DNA"/>
</dbReference>
<dbReference type="GO" id="GO:0005085">
    <property type="term" value="F:guanyl-nucleotide exchange factor activity"/>
    <property type="evidence" value="ECO:0007669"/>
    <property type="project" value="TreeGrafter"/>
</dbReference>
<organism evidence="6 7">
    <name type="scientific">Aspergillus ochraceoroseus IBT 24754</name>
    <dbReference type="NCBI Taxonomy" id="1392256"/>
    <lineage>
        <taxon>Eukaryota</taxon>
        <taxon>Fungi</taxon>
        <taxon>Dikarya</taxon>
        <taxon>Ascomycota</taxon>
        <taxon>Pezizomycotina</taxon>
        <taxon>Eurotiomycetes</taxon>
        <taxon>Eurotiomycetidae</taxon>
        <taxon>Eurotiales</taxon>
        <taxon>Aspergillaceae</taxon>
        <taxon>Aspergillus</taxon>
        <taxon>Aspergillus subgen. Nidulantes</taxon>
    </lineage>
</organism>
<dbReference type="OrthoDB" id="61110at2759"/>
<keyword evidence="2" id="KW-0677">Repeat</keyword>
<keyword evidence="1" id="KW-0344">Guanine-nucleotide releasing factor</keyword>
<dbReference type="GO" id="GO:0005737">
    <property type="term" value="C:cytoplasm"/>
    <property type="evidence" value="ECO:0007669"/>
    <property type="project" value="TreeGrafter"/>
</dbReference>
<feature type="domain" description="RCC1-like" evidence="5">
    <location>
        <begin position="2"/>
        <end position="404"/>
    </location>
</feature>
<feature type="repeat" description="RCC1" evidence="3">
    <location>
        <begin position="56"/>
        <end position="121"/>
    </location>
</feature>
<evidence type="ECO:0000256" key="3">
    <source>
        <dbReference type="PROSITE-ProRule" id="PRU00235"/>
    </source>
</evidence>
<dbReference type="PRINTS" id="PR00633">
    <property type="entry name" value="RCCNDNSATION"/>
</dbReference>
<feature type="repeat" description="RCC1" evidence="3">
    <location>
        <begin position="364"/>
        <end position="409"/>
    </location>
</feature>
<feature type="repeat" description="RCC1" evidence="3">
    <location>
        <begin position="1"/>
        <end position="55"/>
    </location>
</feature>
<evidence type="ECO:0000313" key="6">
    <source>
        <dbReference type="EMBL" id="PTU21384.1"/>
    </source>
</evidence>
<dbReference type="Pfam" id="PF25390">
    <property type="entry name" value="WD40_RLD"/>
    <property type="match status" value="1"/>
</dbReference>
<evidence type="ECO:0000256" key="2">
    <source>
        <dbReference type="ARBA" id="ARBA00022737"/>
    </source>
</evidence>
<dbReference type="InterPro" id="IPR058923">
    <property type="entry name" value="RCC1-like_dom"/>
</dbReference>
<sequence>MDVFVSGSNNSGELGIGNRTESLAQPILSTTLNAEDVGVVQLVTRGRHCAALTHDNKILTWGACAQGQLGRKIDRGDDPRQKSKNSSAALPGEVDRKHFPPDTVFVQLAVTDHATFVLTEDGYVYGWGAFKNSKGVEAFTGNNRHQFSPMLIPELHDVTKLVAGSQHVLALTAKGSVYAWGNTERKALGRRMQGRMNNVPFCFVPRACAVPFDVVNISAGAHHSFAIRQTGAVYSWGANEFGQTGVPLDSEGPLFDSSDQDDSGFVGLPREVYSLRGHRVSSVAGGRHHSVAVTEDGRCLSWGRVDTEILGIEYDDLPQEEVMRIGDHGEHSVLMTPTLVTNIDGKVSFATAADERAVVVTRKGQAFSWGASGHVHGDTVELPTLMAVDGKRVVSAAVGDQYSILLSEHTGAYTATN</sequence>
<protein>
    <recommendedName>
        <fullName evidence="5">RCC1-like domain-containing protein</fullName>
    </recommendedName>
</protein>
<dbReference type="Proteomes" id="UP000244073">
    <property type="component" value="Unassembled WGS sequence"/>
</dbReference>
<name>A0A2T5LYL9_9EURO</name>
<proteinExistence type="predicted"/>
<reference evidence="6 7" key="1">
    <citation type="journal article" date="2018" name="Proc. Natl. Acad. Sci. U.S.A.">
        <title>Linking secondary metabolites to gene clusters through genome sequencing of six diverse Aspergillus species.</title>
        <authorList>
            <person name="Kaerboelling I."/>
            <person name="Vesth T.C."/>
            <person name="Frisvad J.C."/>
            <person name="Nybo J.L."/>
            <person name="Theobald S."/>
            <person name="Kuo A."/>
            <person name="Bowyer P."/>
            <person name="Matsuda Y."/>
            <person name="Mondo S."/>
            <person name="Lyhne E.K."/>
            <person name="Kogle M.E."/>
            <person name="Clum A."/>
            <person name="Lipzen A."/>
            <person name="Salamov A."/>
            <person name="Ngan C.Y."/>
            <person name="Daum C."/>
            <person name="Chiniquy J."/>
            <person name="Barry K."/>
            <person name="LaButti K."/>
            <person name="Haridas S."/>
            <person name="Simmons B.A."/>
            <person name="Magnuson J.K."/>
            <person name="Mortensen U.H."/>
            <person name="Larsen T.O."/>
            <person name="Grigoriev I.V."/>
            <person name="Baker S.E."/>
            <person name="Andersen M.R."/>
        </authorList>
    </citation>
    <scope>NUCLEOTIDE SEQUENCE [LARGE SCALE GENOMIC DNA]</scope>
    <source>
        <strain evidence="6 7">IBT 24754</strain>
    </source>
</reference>
<evidence type="ECO:0000313" key="7">
    <source>
        <dbReference type="Proteomes" id="UP000244073"/>
    </source>
</evidence>
<evidence type="ECO:0000256" key="4">
    <source>
        <dbReference type="SAM" id="MobiDB-lite"/>
    </source>
</evidence>